<organism evidence="6 7">
    <name type="scientific">Thermosynechococcus sichuanensis E542</name>
    <dbReference type="NCBI Taxonomy" id="2016101"/>
    <lineage>
        <taxon>Bacteria</taxon>
        <taxon>Bacillati</taxon>
        <taxon>Cyanobacteriota</taxon>
        <taxon>Cyanophyceae</taxon>
        <taxon>Acaryochloridales</taxon>
        <taxon>Thermosynechococcaceae</taxon>
        <taxon>Thermosynechococcus</taxon>
        <taxon>Thermosynechococcus sichuanensis</taxon>
    </lineage>
</organism>
<dbReference type="PANTHER" id="PTHR30469:SF15">
    <property type="entry name" value="HLYD FAMILY OF SECRETION PROTEINS"/>
    <property type="match status" value="1"/>
</dbReference>
<dbReference type="PANTHER" id="PTHR30469">
    <property type="entry name" value="MULTIDRUG RESISTANCE PROTEIN MDTA"/>
    <property type="match status" value="1"/>
</dbReference>
<dbReference type="NCBIfam" id="TIGR01730">
    <property type="entry name" value="RND_mfp"/>
    <property type="match status" value="1"/>
</dbReference>
<dbReference type="InterPro" id="IPR006143">
    <property type="entry name" value="RND_pump_MFP"/>
</dbReference>
<dbReference type="Gene3D" id="2.40.30.170">
    <property type="match status" value="1"/>
</dbReference>
<feature type="domain" description="CusB-like beta-barrel" evidence="4">
    <location>
        <begin position="260"/>
        <end position="333"/>
    </location>
</feature>
<sequence>MMGQIMAKQQWLGAIAIALLLGGCQSAMSRLESPAVARPEREGVAADVAVARLAPLETGTTLTGTTRPYREVMVRSQVEGQVIRLGVDVGDRVQAGQLLAEVDPVVLKNAVFEAEAELAARRNEVIQAQAAVNRARTAVEEARLTLQQAESDARRLETLLRDGAVSAQAAEQARTTAQTARQVLRSREAEVVTAQQAVAVAQGRVQAQTAFVQQARARLNQALLRSPLNGVVLERLTEVGNLLQPGGDVLRLGDIRQLKVVVEVSERELARLAPGQRATVTFDAVPNRTYEGRITRISPAAADARLIPVEVVIDNGDERLGSGLLARVVFQGANAPRLMIPQSALKGFEEGQLSSRQGSVFVVVGDRVQERQVTLGQRREGKVEILSGLNAGDRYVVRSGRPLRDGDKIRPSILSEG</sequence>
<dbReference type="Pfam" id="PF25954">
    <property type="entry name" value="Beta-barrel_RND_2"/>
    <property type="match status" value="1"/>
</dbReference>
<dbReference type="Gene3D" id="2.40.420.20">
    <property type="match status" value="1"/>
</dbReference>
<keyword evidence="7" id="KW-1185">Reference proteome</keyword>
<gene>
    <name evidence="6" type="ORF">D3A95_04720</name>
</gene>
<dbReference type="KEGG" id="tsq:D3A95_04720"/>
<accession>A0A3B7MKN0</accession>
<dbReference type="InterPro" id="IPR058792">
    <property type="entry name" value="Beta-barrel_RND_2"/>
</dbReference>
<evidence type="ECO:0000259" key="3">
    <source>
        <dbReference type="Pfam" id="PF25917"/>
    </source>
</evidence>
<dbReference type="InterPro" id="IPR058625">
    <property type="entry name" value="MdtA-like_BSH"/>
</dbReference>
<feature type="domain" description="CzcB-like C-terminal circularly permuted SH3-like" evidence="5">
    <location>
        <begin position="357"/>
        <end position="398"/>
    </location>
</feature>
<dbReference type="Pfam" id="PF25917">
    <property type="entry name" value="BSH_RND"/>
    <property type="match status" value="1"/>
</dbReference>
<name>A0A3B7MKN0_9CYAN</name>
<dbReference type="Proteomes" id="UP000261812">
    <property type="component" value="Chromosome"/>
</dbReference>
<comment type="similarity">
    <text evidence="1">Belongs to the membrane fusion protein (MFP) (TC 8.A.1) family.</text>
</comment>
<evidence type="ECO:0000256" key="1">
    <source>
        <dbReference type="ARBA" id="ARBA00009477"/>
    </source>
</evidence>
<protein>
    <submittedName>
        <fullName evidence="6">Efflux RND transporter periplasmic adaptor subunit</fullName>
    </submittedName>
</protein>
<proteinExistence type="inferred from homology"/>
<dbReference type="Pfam" id="PF25975">
    <property type="entry name" value="CzcB_C"/>
    <property type="match status" value="1"/>
</dbReference>
<dbReference type="SUPFAM" id="SSF111369">
    <property type="entry name" value="HlyD-like secretion proteins"/>
    <property type="match status" value="1"/>
</dbReference>
<dbReference type="GO" id="GO:1990281">
    <property type="term" value="C:efflux pump complex"/>
    <property type="evidence" value="ECO:0007669"/>
    <property type="project" value="TreeGrafter"/>
</dbReference>
<evidence type="ECO:0000256" key="2">
    <source>
        <dbReference type="SAM" id="Coils"/>
    </source>
</evidence>
<dbReference type="GO" id="GO:0015562">
    <property type="term" value="F:efflux transmembrane transporter activity"/>
    <property type="evidence" value="ECO:0007669"/>
    <property type="project" value="TreeGrafter"/>
</dbReference>
<dbReference type="Gene3D" id="1.10.287.470">
    <property type="entry name" value="Helix hairpin bin"/>
    <property type="match status" value="1"/>
</dbReference>
<keyword evidence="2" id="KW-0175">Coiled coil</keyword>
<dbReference type="EMBL" id="CP032152">
    <property type="protein sequence ID" value="AXY67686.1"/>
    <property type="molecule type" value="Genomic_DNA"/>
</dbReference>
<dbReference type="InterPro" id="IPR058649">
    <property type="entry name" value="CzcB_C"/>
</dbReference>
<dbReference type="AlphaFoldDB" id="A0A3B7MKN0"/>
<dbReference type="Gene3D" id="2.40.50.100">
    <property type="match status" value="1"/>
</dbReference>
<evidence type="ECO:0000259" key="4">
    <source>
        <dbReference type="Pfam" id="PF25954"/>
    </source>
</evidence>
<evidence type="ECO:0000259" key="5">
    <source>
        <dbReference type="Pfam" id="PF25975"/>
    </source>
</evidence>
<evidence type="ECO:0000313" key="7">
    <source>
        <dbReference type="Proteomes" id="UP000261812"/>
    </source>
</evidence>
<reference evidence="7" key="1">
    <citation type="submission" date="2018-09" db="EMBL/GenBank/DDBJ databases">
        <title>Complete genome sequence of thermophilic cyanobacteria strain Thermosynechococcus elongatus PKUAC-SCTE542.</title>
        <authorList>
            <person name="Liang Y."/>
            <person name="Tang J."/>
            <person name="Daroch M."/>
        </authorList>
    </citation>
    <scope>NUCLEOTIDE SEQUENCE [LARGE SCALE GENOMIC DNA]</scope>
    <source>
        <strain evidence="7">E542</strain>
    </source>
</reference>
<feature type="domain" description="Multidrug resistance protein MdtA-like barrel-sandwich hybrid" evidence="3">
    <location>
        <begin position="70"/>
        <end position="246"/>
    </location>
</feature>
<feature type="coiled-coil region" evidence="2">
    <location>
        <begin position="132"/>
        <end position="159"/>
    </location>
</feature>
<evidence type="ECO:0000313" key="6">
    <source>
        <dbReference type="EMBL" id="AXY67686.1"/>
    </source>
</evidence>